<dbReference type="InterPro" id="IPR025166">
    <property type="entry name" value="Integrase_DNA_bind_dom"/>
</dbReference>
<dbReference type="EMBL" id="JBGBZA010000002">
    <property type="protein sequence ID" value="MEY9320379.1"/>
    <property type="molecule type" value="Genomic_DNA"/>
</dbReference>
<dbReference type="PROSITE" id="PS51900">
    <property type="entry name" value="CB"/>
    <property type="match status" value="1"/>
</dbReference>
<keyword evidence="4" id="KW-0233">DNA recombination</keyword>
<dbReference type="Gene3D" id="3.30.160.390">
    <property type="entry name" value="Integrase, DNA-binding domain"/>
    <property type="match status" value="1"/>
</dbReference>
<dbReference type="Gene3D" id="1.10.443.10">
    <property type="entry name" value="Intergrase catalytic core"/>
    <property type="match status" value="1"/>
</dbReference>
<dbReference type="Pfam" id="PF00589">
    <property type="entry name" value="Phage_integrase"/>
    <property type="match status" value="1"/>
</dbReference>
<evidence type="ECO:0000256" key="1">
    <source>
        <dbReference type="ARBA" id="ARBA00008857"/>
    </source>
</evidence>
<gene>
    <name evidence="8" type="ORF">ABIF29_007178</name>
</gene>
<dbReference type="InterPro" id="IPR002104">
    <property type="entry name" value="Integrase_catalytic"/>
</dbReference>
<organism evidence="8 9">
    <name type="scientific">Bradyrhizobium elkanii</name>
    <dbReference type="NCBI Taxonomy" id="29448"/>
    <lineage>
        <taxon>Bacteria</taxon>
        <taxon>Pseudomonadati</taxon>
        <taxon>Pseudomonadota</taxon>
        <taxon>Alphaproteobacteria</taxon>
        <taxon>Hyphomicrobiales</taxon>
        <taxon>Nitrobacteraceae</taxon>
        <taxon>Bradyrhizobium</taxon>
    </lineage>
</organism>
<dbReference type="CDD" id="cd00801">
    <property type="entry name" value="INT_P4_C"/>
    <property type="match status" value="1"/>
</dbReference>
<comment type="similarity">
    <text evidence="1">Belongs to the 'phage' integrase family.</text>
</comment>
<dbReference type="PANTHER" id="PTHR30629:SF2">
    <property type="entry name" value="PROPHAGE INTEGRASE INTS-RELATED"/>
    <property type="match status" value="1"/>
</dbReference>
<protein>
    <submittedName>
        <fullName evidence="8">Integrase</fullName>
    </submittedName>
</protein>
<dbReference type="InterPro" id="IPR010998">
    <property type="entry name" value="Integrase_recombinase_N"/>
</dbReference>
<keyword evidence="2" id="KW-0229">DNA integration</keyword>
<dbReference type="PROSITE" id="PS51898">
    <property type="entry name" value="TYR_RECOMBINASE"/>
    <property type="match status" value="1"/>
</dbReference>
<reference evidence="8 9" key="1">
    <citation type="submission" date="2024-07" db="EMBL/GenBank/DDBJ databases">
        <title>Genomic Encyclopedia of Type Strains, Phase V (KMG-V): Genome sequencing to study the core and pangenomes of soil and plant-associated prokaryotes.</title>
        <authorList>
            <person name="Whitman W."/>
        </authorList>
    </citation>
    <scope>NUCLEOTIDE SEQUENCE [LARGE SCALE GENOMIC DNA]</scope>
    <source>
        <strain evidence="8 9">USDA 415</strain>
    </source>
</reference>
<dbReference type="Pfam" id="PF13356">
    <property type="entry name" value="Arm-DNA-bind_3"/>
    <property type="match status" value="1"/>
</dbReference>
<dbReference type="InterPro" id="IPR044068">
    <property type="entry name" value="CB"/>
</dbReference>
<evidence type="ECO:0000256" key="4">
    <source>
        <dbReference type="ARBA" id="ARBA00023172"/>
    </source>
</evidence>
<dbReference type="RefSeq" id="WP_253576688.1">
    <property type="nucleotide sequence ID" value="NZ_CP126026.1"/>
</dbReference>
<evidence type="ECO:0000313" key="9">
    <source>
        <dbReference type="Proteomes" id="UP001565471"/>
    </source>
</evidence>
<feature type="domain" description="Tyr recombinase" evidence="6">
    <location>
        <begin position="181"/>
        <end position="374"/>
    </location>
</feature>
<evidence type="ECO:0000256" key="5">
    <source>
        <dbReference type="PROSITE-ProRule" id="PRU01248"/>
    </source>
</evidence>
<name>A0ABV4FA92_BRAEL</name>
<sequence>MAKMAFSDVGLRSISPPPKGQICYWDDKLPSFGFRVSQGGSKTFVLNRKNSLITIGRFPTISLSQARTEAKRLLAEFTLGKVRPQSITYSEAVTLFLEEKAKARRGSTVSGYKGLLNSITLSGQLSQITHQEVQRKLAKFKTEGAYNHHLVALTVFFNWCRKRRYVTDNPTLGLSTHRRPSRNRILSDDELKSIWRACEQGRDASQDVQLSQEGAAVPAPLPATFCKLVQLLILTGQRRNEIASLQLSWITDNAITLPPNVTKNGREHTVPLGKLSVSILEKCHTNQLLLFPARGSTTSPFSGWSTTKKALDILCGVEAWTLHDLRRTYRSIHGKIGTPPHIAERLVNHISAQSEMERTYDRYAYLNEMHAAVETYEQYLLQNIVG</sequence>
<evidence type="ECO:0000259" key="7">
    <source>
        <dbReference type="PROSITE" id="PS51900"/>
    </source>
</evidence>
<comment type="caution">
    <text evidence="8">The sequence shown here is derived from an EMBL/GenBank/DDBJ whole genome shotgun (WGS) entry which is preliminary data.</text>
</comment>
<feature type="domain" description="Core-binding (CB)" evidence="7">
    <location>
        <begin position="87"/>
        <end position="161"/>
    </location>
</feature>
<evidence type="ECO:0000313" key="8">
    <source>
        <dbReference type="EMBL" id="MEY9320379.1"/>
    </source>
</evidence>
<dbReference type="InterPro" id="IPR038488">
    <property type="entry name" value="Integrase_DNA-bd_sf"/>
</dbReference>
<dbReference type="InterPro" id="IPR011010">
    <property type="entry name" value="DNA_brk_join_enz"/>
</dbReference>
<evidence type="ECO:0000256" key="2">
    <source>
        <dbReference type="ARBA" id="ARBA00022908"/>
    </source>
</evidence>
<dbReference type="SUPFAM" id="SSF56349">
    <property type="entry name" value="DNA breaking-rejoining enzymes"/>
    <property type="match status" value="1"/>
</dbReference>
<keyword evidence="3 5" id="KW-0238">DNA-binding</keyword>
<dbReference type="Proteomes" id="UP001565471">
    <property type="component" value="Unassembled WGS sequence"/>
</dbReference>
<dbReference type="Gene3D" id="1.10.150.130">
    <property type="match status" value="1"/>
</dbReference>
<evidence type="ECO:0000256" key="3">
    <source>
        <dbReference type="ARBA" id="ARBA00023125"/>
    </source>
</evidence>
<proteinExistence type="inferred from homology"/>
<evidence type="ECO:0000259" key="6">
    <source>
        <dbReference type="PROSITE" id="PS51898"/>
    </source>
</evidence>
<accession>A0ABV4FA92</accession>
<dbReference type="PANTHER" id="PTHR30629">
    <property type="entry name" value="PROPHAGE INTEGRASE"/>
    <property type="match status" value="1"/>
</dbReference>
<dbReference type="InterPro" id="IPR013762">
    <property type="entry name" value="Integrase-like_cat_sf"/>
</dbReference>
<dbReference type="InterPro" id="IPR050808">
    <property type="entry name" value="Phage_Integrase"/>
</dbReference>
<keyword evidence="9" id="KW-1185">Reference proteome</keyword>